<dbReference type="Proteomes" id="UP000004664">
    <property type="component" value="Unassembled WGS sequence"/>
</dbReference>
<proteinExistence type="predicted"/>
<dbReference type="HOGENOM" id="CLU_2523778_0_0_6"/>
<reference evidence="1 2" key="1">
    <citation type="submission" date="2011-06" db="EMBL/GenBank/DDBJ databases">
        <title>Genomic sequence of Methylobacter tundripaludum SV96.</title>
        <authorList>
            <consortium name="US DOE Joint Genome Institute"/>
            <person name="Lucas S."/>
            <person name="Han J."/>
            <person name="Lapidus A."/>
            <person name="Cheng J.-F."/>
            <person name="Goodwin L."/>
            <person name="Pitluck S."/>
            <person name="Held B."/>
            <person name="Detter J.C."/>
            <person name="Han C."/>
            <person name="Tapia R."/>
            <person name="Land M."/>
            <person name="Hauser L."/>
            <person name="Kyrpides N."/>
            <person name="Ivanova N."/>
            <person name="Ovchinnikova G."/>
            <person name="Pagani I."/>
            <person name="Klotz M.G."/>
            <person name="Dispirito A.A."/>
            <person name="Murrell J.C."/>
            <person name="Dunfield P."/>
            <person name="Kalyuzhnaya M.G."/>
            <person name="Svenning M."/>
            <person name="Trotsenko Y.A."/>
            <person name="Stein L.Y."/>
            <person name="Woyke T."/>
        </authorList>
    </citation>
    <scope>NUCLEOTIDE SEQUENCE [LARGE SCALE GENOMIC DNA]</scope>
    <source>
        <strain evidence="2">ATCC BAA-1195 / DSM 17260 / SV96</strain>
    </source>
</reference>
<name>G3J1D0_METTV</name>
<gene>
    <name evidence="1" type="ORF">Mettu_4155</name>
</gene>
<organism evidence="1 2">
    <name type="scientific">Methylobacter tundripaludum (strain ATCC BAA-1195 / DSM 17260 / SV96)</name>
    <dbReference type="NCBI Taxonomy" id="697282"/>
    <lineage>
        <taxon>Bacteria</taxon>
        <taxon>Pseudomonadati</taxon>
        <taxon>Pseudomonadota</taxon>
        <taxon>Gammaproteobacteria</taxon>
        <taxon>Methylococcales</taxon>
        <taxon>Methylococcaceae</taxon>
        <taxon>Methylobacter</taxon>
    </lineage>
</organism>
<dbReference type="AlphaFoldDB" id="G3J1D0"/>
<protein>
    <submittedName>
        <fullName evidence="1">Uncharacterized protein</fullName>
    </submittedName>
</protein>
<evidence type="ECO:0000313" key="1">
    <source>
        <dbReference type="EMBL" id="EGW21002.1"/>
    </source>
</evidence>
<dbReference type="EMBL" id="JH109153">
    <property type="protein sequence ID" value="EGW21002.1"/>
    <property type="molecule type" value="Genomic_DNA"/>
</dbReference>
<evidence type="ECO:0000313" key="2">
    <source>
        <dbReference type="Proteomes" id="UP000004664"/>
    </source>
</evidence>
<accession>G3J1D0</accession>
<keyword evidence="2" id="KW-1185">Reference proteome</keyword>
<sequence>MAYGLFFCVKCLGNSGSDLFKSSIYAALKHFHNANLNIKHVSCQFARLIVARQSVTFSRRGLVIRIFATLVITSLFKELEFISY</sequence>